<dbReference type="PANTHER" id="PTHR13812">
    <property type="entry name" value="KETIMINE REDUCTASE MU-CRYSTALLIN"/>
    <property type="match status" value="1"/>
</dbReference>
<dbReference type="AlphaFoldDB" id="A0AAW5BVT2"/>
<dbReference type="PANTHER" id="PTHR13812:SF19">
    <property type="entry name" value="KETIMINE REDUCTASE MU-CRYSTALLIN"/>
    <property type="match status" value="1"/>
</dbReference>
<dbReference type="PIRSF" id="PIRSF001439">
    <property type="entry name" value="CryM"/>
    <property type="match status" value="1"/>
</dbReference>
<evidence type="ECO:0000313" key="3">
    <source>
        <dbReference type="Proteomes" id="UP000669239"/>
    </source>
</evidence>
<sequence>MEKKEILYLSAAHVQAVLSRKDVIDTVEKVFCQAGEESIALGQNSFLSTGDGKQNRFIAMPVSIPREKVLGLKWINIYNQPAKGYPFSHGNLVLVNDTETGSPLAVVSATDITTMRTAGGHGVIGARCLTKRNPGVLAVIGCGSQGRSGVGGFLEEFKTLEEIRLYDAYPAACEAITQMYGGSGVRFTVCASPKEAVEGCDILMTCSSSREILVEKDWIKPGMTVVAINGFQDIDPEVARLADKWVLGVRQEDLLHYTTGSDLTHGVKLDESLVYADVPELLSGKKAGRENDGEILVYSHMGMGAFDVACANIAYKRAKEKGIGVMLEV</sequence>
<protein>
    <submittedName>
        <fullName evidence="1">Ornithine cyclodeaminase family protein</fullName>
    </submittedName>
</protein>
<accession>A0AAW5BVT2</accession>
<dbReference type="Proteomes" id="UP000669239">
    <property type="component" value="Unassembled WGS sequence"/>
</dbReference>
<comment type="caution">
    <text evidence="1">The sequence shown here is derived from an EMBL/GenBank/DDBJ whole genome shotgun (WGS) entry which is preliminary data.</text>
</comment>
<keyword evidence="3" id="KW-1185">Reference proteome</keyword>
<dbReference type="Gene3D" id="3.30.1780.10">
    <property type="entry name" value="ornithine cyclodeaminase, domain 1"/>
    <property type="match status" value="1"/>
</dbReference>
<dbReference type="InterPro" id="IPR023401">
    <property type="entry name" value="ODC_N"/>
</dbReference>
<dbReference type="EMBL" id="JAAITT010000006">
    <property type="protein sequence ID" value="NSJ48285.1"/>
    <property type="molecule type" value="Genomic_DNA"/>
</dbReference>
<organism evidence="1 4">
    <name type="scientific">Enterocloster aldenensis</name>
    <dbReference type="NCBI Taxonomy" id="358742"/>
    <lineage>
        <taxon>Bacteria</taxon>
        <taxon>Bacillati</taxon>
        <taxon>Bacillota</taxon>
        <taxon>Clostridia</taxon>
        <taxon>Lachnospirales</taxon>
        <taxon>Lachnospiraceae</taxon>
        <taxon>Enterocloster</taxon>
    </lineage>
</organism>
<evidence type="ECO:0000313" key="2">
    <source>
        <dbReference type="EMBL" id="NSJ48285.1"/>
    </source>
</evidence>
<reference evidence="2" key="2">
    <citation type="submission" date="2020-02" db="EMBL/GenBank/DDBJ databases">
        <authorList>
            <person name="Littmann E."/>
            <person name="Sorbara M."/>
        </authorList>
    </citation>
    <scope>NUCLEOTIDE SEQUENCE</scope>
    <source>
        <strain evidence="2">MSK.1.17</strain>
    </source>
</reference>
<dbReference type="Gene3D" id="3.40.50.720">
    <property type="entry name" value="NAD(P)-binding Rossmann-like Domain"/>
    <property type="match status" value="1"/>
</dbReference>
<dbReference type="Pfam" id="PF02423">
    <property type="entry name" value="OCD_Mu_crystall"/>
    <property type="match status" value="1"/>
</dbReference>
<reference evidence="2 3" key="1">
    <citation type="journal article" date="2020" name="Cell Host Microbe">
        <title>Functional and Genomic Variation between Human-Derived Isolates of Lachnospiraceae Reveals Inter- and Intra-Species Diversity.</title>
        <authorList>
            <person name="Sorbara M.T."/>
            <person name="Littmann E.R."/>
            <person name="Fontana E."/>
            <person name="Moody T.U."/>
            <person name="Kohout C.E."/>
            <person name="Gjonbalaj M."/>
            <person name="Eaton V."/>
            <person name="Seok R."/>
            <person name="Leiner I.M."/>
            <person name="Pamer E.G."/>
        </authorList>
    </citation>
    <scope>NUCLEOTIDE SEQUENCE [LARGE SCALE GENOMIC DNA]</scope>
    <source>
        <strain evidence="2 3">MSK.1.17</strain>
    </source>
</reference>
<evidence type="ECO:0000313" key="4">
    <source>
        <dbReference type="Proteomes" id="UP001299608"/>
    </source>
</evidence>
<dbReference type="InterPro" id="IPR003462">
    <property type="entry name" value="ODC_Mu_crystall"/>
</dbReference>
<dbReference type="RefSeq" id="WP_165641635.1">
    <property type="nucleotide sequence ID" value="NZ_JAAITT010000006.1"/>
</dbReference>
<dbReference type="EMBL" id="JAKNGE010000032">
    <property type="protein sequence ID" value="MCG4748093.1"/>
    <property type="molecule type" value="Genomic_DNA"/>
</dbReference>
<evidence type="ECO:0000313" key="1">
    <source>
        <dbReference type="EMBL" id="MCG4748093.1"/>
    </source>
</evidence>
<proteinExistence type="predicted"/>
<dbReference type="GO" id="GO:0005737">
    <property type="term" value="C:cytoplasm"/>
    <property type="evidence" value="ECO:0007669"/>
    <property type="project" value="TreeGrafter"/>
</dbReference>
<reference evidence="1" key="3">
    <citation type="submission" date="2022-01" db="EMBL/GenBank/DDBJ databases">
        <title>Collection of gut derived symbiotic bacterial strains cultured from healthy donors.</title>
        <authorList>
            <person name="Lin H."/>
            <person name="Kohout C."/>
            <person name="Waligurski E."/>
            <person name="Pamer E.G."/>
        </authorList>
    </citation>
    <scope>NUCLEOTIDE SEQUENCE</scope>
    <source>
        <strain evidence="1">DFI.6.55</strain>
    </source>
</reference>
<name>A0AAW5BVT2_9FIRM</name>
<dbReference type="InterPro" id="IPR036291">
    <property type="entry name" value="NAD(P)-bd_dom_sf"/>
</dbReference>
<gene>
    <name evidence="2" type="ORF">G5B36_06170</name>
    <name evidence="1" type="ORF">L0N08_21985</name>
</gene>
<dbReference type="Proteomes" id="UP001299608">
    <property type="component" value="Unassembled WGS sequence"/>
</dbReference>
<dbReference type="SUPFAM" id="SSF51735">
    <property type="entry name" value="NAD(P)-binding Rossmann-fold domains"/>
    <property type="match status" value="1"/>
</dbReference>